<proteinExistence type="inferred from homology"/>
<feature type="transmembrane region" description="Helical" evidence="6">
    <location>
        <begin position="78"/>
        <end position="101"/>
    </location>
</feature>
<evidence type="ECO:0000313" key="7">
    <source>
        <dbReference type="EMBL" id="AGB32332.1"/>
    </source>
</evidence>
<dbReference type="GO" id="GO:0016020">
    <property type="term" value="C:membrane"/>
    <property type="evidence" value="ECO:0007669"/>
    <property type="project" value="UniProtKB-SubCell"/>
</dbReference>
<keyword evidence="5 6" id="KW-0472">Membrane</keyword>
<dbReference type="Proteomes" id="UP000011593">
    <property type="component" value="Unassembled WGS sequence"/>
</dbReference>
<organism evidence="7 9">
    <name type="scientific">Natrinema pellirubrum (strain DSM 15624 / CIP 106293 / JCM 10476 / NCIMB 786 / 157)</name>
    <dbReference type="NCBI Taxonomy" id="797303"/>
    <lineage>
        <taxon>Archaea</taxon>
        <taxon>Methanobacteriati</taxon>
        <taxon>Methanobacteriota</taxon>
        <taxon>Stenosarchaea group</taxon>
        <taxon>Halobacteria</taxon>
        <taxon>Halobacteriales</taxon>
        <taxon>Natrialbaceae</taxon>
        <taxon>Natrinema</taxon>
    </lineage>
</organism>
<gene>
    <name evidence="7" type="ordered locus">Natpe_2520</name>
    <name evidence="8" type="ORF">C488_11709</name>
</gene>
<feature type="transmembrane region" description="Helical" evidence="6">
    <location>
        <begin position="12"/>
        <end position="30"/>
    </location>
</feature>
<evidence type="ECO:0000256" key="5">
    <source>
        <dbReference type="ARBA" id="ARBA00023136"/>
    </source>
</evidence>
<reference evidence="9" key="2">
    <citation type="submission" date="2012-02" db="EMBL/GenBank/DDBJ databases">
        <title>Complete sequence of chromosome of Natrinema pellirubrum DSM 15624.</title>
        <authorList>
            <person name="Lucas S."/>
            <person name="Han J."/>
            <person name="Lapidus A."/>
            <person name="Cheng J.-F."/>
            <person name="Goodwin L."/>
            <person name="Pitluck S."/>
            <person name="Peters L."/>
            <person name="Teshima H."/>
            <person name="Detter J.C."/>
            <person name="Han C."/>
            <person name="Tapia R."/>
            <person name="Land M."/>
            <person name="Hauser L."/>
            <person name="Kyrpides N."/>
            <person name="Ivanova N."/>
            <person name="Pagani I."/>
            <person name="Sproer C."/>
            <person name="Anderson I."/>
            <person name="Woyke T."/>
        </authorList>
    </citation>
    <scope>NUCLEOTIDE SEQUENCE [LARGE SCALE GENOMIC DNA]</scope>
    <source>
        <strain evidence="9">DSM 15624 / JCM 10476 / NCIMB 786</strain>
    </source>
</reference>
<comment type="subcellular location">
    <subcellularLocation>
        <location evidence="1">Membrane</location>
    </subcellularLocation>
</comment>
<dbReference type="AlphaFoldDB" id="L0JP14"/>
<reference evidence="8 10" key="3">
    <citation type="journal article" date="2014" name="PLoS Genet.">
        <title>Phylogenetically driven sequencing of extremely halophilic archaea reveals strategies for static and dynamic osmo-response.</title>
        <authorList>
            <person name="Becker E.A."/>
            <person name="Seitzer P.M."/>
            <person name="Tritt A."/>
            <person name="Larsen D."/>
            <person name="Krusor M."/>
            <person name="Yao A.I."/>
            <person name="Wu D."/>
            <person name="Madern D."/>
            <person name="Eisen J.A."/>
            <person name="Darling A.E."/>
            <person name="Facciotti M.T."/>
        </authorList>
    </citation>
    <scope>NUCLEOTIDE SEQUENCE [LARGE SCALE GENOMIC DNA]</scope>
    <source>
        <strain evidence="8 10">DSM 15624</strain>
    </source>
</reference>
<comment type="similarity">
    <text evidence="2">Belongs to the FUN14 family.</text>
</comment>
<dbReference type="EMBL" id="AOIE01000070">
    <property type="protein sequence ID" value="ELY74283.1"/>
    <property type="molecule type" value="Genomic_DNA"/>
</dbReference>
<reference evidence="7" key="1">
    <citation type="submission" date="2012-02" db="EMBL/GenBank/DDBJ databases">
        <title>Complete sequence of chromosome of Natrinema pellirubrum DSM 15624.</title>
        <authorList>
            <consortium name="US DOE Joint Genome Institute"/>
            <person name="Lucas S."/>
            <person name="Han J."/>
            <person name="Lapidus A."/>
            <person name="Cheng J.-F."/>
            <person name="Goodwin L."/>
            <person name="Pitluck S."/>
            <person name="Peters L."/>
            <person name="Teshima H."/>
            <person name="Detter J.C."/>
            <person name="Han C."/>
            <person name="Tapia R."/>
            <person name="Land M."/>
            <person name="Hauser L."/>
            <person name="Kyrpides N."/>
            <person name="Ivanova N."/>
            <person name="Pagani I."/>
            <person name="Sproer C."/>
            <person name="Anderson I."/>
            <person name="Woyke T."/>
        </authorList>
    </citation>
    <scope>NUCLEOTIDE SEQUENCE</scope>
    <source>
        <strain evidence="7">DSM 15624</strain>
    </source>
</reference>
<protein>
    <submittedName>
        <fullName evidence="8">FUN14 family protein</fullName>
    </submittedName>
</protein>
<evidence type="ECO:0000313" key="10">
    <source>
        <dbReference type="Proteomes" id="UP000011593"/>
    </source>
</evidence>
<sequence length="104" mass="10885">MDAHMLDLDPTTLGLEFGASALVGGLIGYAAKKIAKLLAIIVGVELMAFRFLESEGIVTVDYNRLTAGLLSSGDRTGSWLESAVSTLSIGVGFTSGFLIGYKRG</sequence>
<dbReference type="KEGG" id="npe:Natpe_2520"/>
<evidence type="ECO:0000313" key="8">
    <source>
        <dbReference type="EMBL" id="ELY74283.1"/>
    </source>
</evidence>
<dbReference type="HOGENOM" id="CLU_095425_1_1_2"/>
<feature type="transmembrane region" description="Helical" evidence="6">
    <location>
        <begin position="37"/>
        <end position="58"/>
    </location>
</feature>
<name>L0JP14_NATP1</name>
<accession>L0JP14</accession>
<dbReference type="EMBL" id="CP003372">
    <property type="protein sequence ID" value="AGB32332.1"/>
    <property type="molecule type" value="Genomic_DNA"/>
</dbReference>
<evidence type="ECO:0000256" key="4">
    <source>
        <dbReference type="ARBA" id="ARBA00022989"/>
    </source>
</evidence>
<evidence type="ECO:0000256" key="2">
    <source>
        <dbReference type="ARBA" id="ARBA00009160"/>
    </source>
</evidence>
<keyword evidence="3 6" id="KW-0812">Transmembrane</keyword>
<evidence type="ECO:0000256" key="6">
    <source>
        <dbReference type="SAM" id="Phobius"/>
    </source>
</evidence>
<evidence type="ECO:0000256" key="1">
    <source>
        <dbReference type="ARBA" id="ARBA00004370"/>
    </source>
</evidence>
<dbReference type="Proteomes" id="UP000010843">
    <property type="component" value="Chromosome"/>
</dbReference>
<dbReference type="Pfam" id="PF04930">
    <property type="entry name" value="FUN14"/>
    <property type="match status" value="1"/>
</dbReference>
<dbReference type="PATRIC" id="fig|797303.5.peg.2361"/>
<dbReference type="InterPro" id="IPR007014">
    <property type="entry name" value="FUN14"/>
</dbReference>
<evidence type="ECO:0000256" key="3">
    <source>
        <dbReference type="ARBA" id="ARBA00022692"/>
    </source>
</evidence>
<keyword evidence="10" id="KW-1185">Reference proteome</keyword>
<keyword evidence="4 6" id="KW-1133">Transmembrane helix</keyword>
<dbReference type="eggNOG" id="arCOG04811">
    <property type="taxonomic scope" value="Archaea"/>
</dbReference>
<evidence type="ECO:0000313" key="9">
    <source>
        <dbReference type="Proteomes" id="UP000010843"/>
    </source>
</evidence>